<gene>
    <name evidence="2" type="ORF">TRIADDRAFT_9704</name>
</gene>
<dbReference type="AlphaFoldDB" id="B3SEW5"/>
<dbReference type="Proteomes" id="UP000009022">
    <property type="component" value="Unassembled WGS sequence"/>
</dbReference>
<proteinExistence type="inferred from homology"/>
<dbReference type="InterPro" id="IPR050196">
    <property type="entry name" value="Cytochrome_P450_Monoox"/>
</dbReference>
<evidence type="ECO:0000313" key="2">
    <source>
        <dbReference type="EMBL" id="EDV18728.1"/>
    </source>
</evidence>
<dbReference type="GeneID" id="6760000"/>
<name>B3SEW5_TRIAD</name>
<dbReference type="RefSeq" id="XP_002118784.1">
    <property type="nucleotide sequence ID" value="XM_002118748.1"/>
</dbReference>
<evidence type="ECO:0000256" key="1">
    <source>
        <dbReference type="ARBA" id="ARBA00010617"/>
    </source>
</evidence>
<evidence type="ECO:0008006" key="4">
    <source>
        <dbReference type="Google" id="ProtNLM"/>
    </source>
</evidence>
<dbReference type="HOGENOM" id="CLU_001570_5_7_1"/>
<reference evidence="2 3" key="1">
    <citation type="journal article" date="2008" name="Nature">
        <title>The Trichoplax genome and the nature of placozoans.</title>
        <authorList>
            <person name="Srivastava M."/>
            <person name="Begovic E."/>
            <person name="Chapman J."/>
            <person name="Putnam N.H."/>
            <person name="Hellsten U."/>
            <person name="Kawashima T."/>
            <person name="Kuo A."/>
            <person name="Mitros T."/>
            <person name="Salamov A."/>
            <person name="Carpenter M.L."/>
            <person name="Signorovitch A.Y."/>
            <person name="Moreno M.A."/>
            <person name="Kamm K."/>
            <person name="Grimwood J."/>
            <person name="Schmutz J."/>
            <person name="Shapiro H."/>
            <person name="Grigoriev I.V."/>
            <person name="Buss L.W."/>
            <person name="Schierwater B."/>
            <person name="Dellaporta S.L."/>
            <person name="Rokhsar D.S."/>
        </authorList>
    </citation>
    <scope>NUCLEOTIDE SEQUENCE [LARGE SCALE GENOMIC DNA]</scope>
    <source>
        <strain evidence="2 3">Grell-BS-1999</strain>
    </source>
</reference>
<protein>
    <recommendedName>
        <fullName evidence="4">Cytochrome P450</fullName>
    </recommendedName>
</protein>
<dbReference type="GO" id="GO:0005506">
    <property type="term" value="F:iron ion binding"/>
    <property type="evidence" value="ECO:0007669"/>
    <property type="project" value="InterPro"/>
</dbReference>
<dbReference type="InterPro" id="IPR001128">
    <property type="entry name" value="Cyt_P450"/>
</dbReference>
<organism evidence="2 3">
    <name type="scientific">Trichoplax adhaerens</name>
    <name type="common">Trichoplax reptans</name>
    <dbReference type="NCBI Taxonomy" id="10228"/>
    <lineage>
        <taxon>Eukaryota</taxon>
        <taxon>Metazoa</taxon>
        <taxon>Placozoa</taxon>
        <taxon>Uniplacotomia</taxon>
        <taxon>Trichoplacea</taxon>
        <taxon>Trichoplacidae</taxon>
        <taxon>Trichoplax</taxon>
    </lineage>
</organism>
<dbReference type="EMBL" id="DS985685">
    <property type="protein sequence ID" value="EDV18728.1"/>
    <property type="molecule type" value="Genomic_DNA"/>
</dbReference>
<dbReference type="Gene3D" id="1.10.630.10">
    <property type="entry name" value="Cytochrome P450"/>
    <property type="match status" value="1"/>
</dbReference>
<keyword evidence="3" id="KW-1185">Reference proteome</keyword>
<dbReference type="OMA" id="PNQAVER"/>
<dbReference type="Pfam" id="PF00067">
    <property type="entry name" value="p450"/>
    <property type="match status" value="1"/>
</dbReference>
<dbReference type="PhylomeDB" id="B3SEW5"/>
<dbReference type="KEGG" id="tad:TRIADDRAFT_9704"/>
<dbReference type="PANTHER" id="PTHR24291">
    <property type="entry name" value="CYTOCHROME P450 FAMILY 4"/>
    <property type="match status" value="1"/>
</dbReference>
<dbReference type="InParanoid" id="B3SEW5"/>
<sequence length="71" mass="8386">PLKFDPDRWDNSAKNTSPYAYLPFLRGPRTCIGSKFATTEMKCLLSLLFNNFLFKPYPNQAVERKYQFTMR</sequence>
<dbReference type="CTD" id="6760000"/>
<dbReference type="InterPro" id="IPR036396">
    <property type="entry name" value="Cyt_P450_sf"/>
</dbReference>
<feature type="non-terminal residue" evidence="2">
    <location>
        <position position="1"/>
    </location>
</feature>
<feature type="non-terminal residue" evidence="2">
    <location>
        <position position="71"/>
    </location>
</feature>
<dbReference type="PANTHER" id="PTHR24291:SF175">
    <property type="entry name" value="CYTOCHROME P450"/>
    <property type="match status" value="1"/>
</dbReference>
<dbReference type="GO" id="GO:0004497">
    <property type="term" value="F:monooxygenase activity"/>
    <property type="evidence" value="ECO:0007669"/>
    <property type="project" value="InterPro"/>
</dbReference>
<accession>B3SEW5</accession>
<comment type="similarity">
    <text evidence="1">Belongs to the cytochrome P450 family.</text>
</comment>
<evidence type="ECO:0000313" key="3">
    <source>
        <dbReference type="Proteomes" id="UP000009022"/>
    </source>
</evidence>
<dbReference type="GO" id="GO:0020037">
    <property type="term" value="F:heme binding"/>
    <property type="evidence" value="ECO:0007669"/>
    <property type="project" value="InterPro"/>
</dbReference>
<dbReference type="SUPFAM" id="SSF48264">
    <property type="entry name" value="Cytochrome P450"/>
    <property type="match status" value="1"/>
</dbReference>
<dbReference type="GO" id="GO:0016705">
    <property type="term" value="F:oxidoreductase activity, acting on paired donors, with incorporation or reduction of molecular oxygen"/>
    <property type="evidence" value="ECO:0007669"/>
    <property type="project" value="InterPro"/>
</dbReference>
<dbReference type="OrthoDB" id="1470350at2759"/>